<organism evidence="10 11">
    <name type="scientific">Porphyromonas canoris</name>
    <dbReference type="NCBI Taxonomy" id="36875"/>
    <lineage>
        <taxon>Bacteria</taxon>
        <taxon>Pseudomonadati</taxon>
        <taxon>Bacteroidota</taxon>
        <taxon>Bacteroidia</taxon>
        <taxon>Bacteroidales</taxon>
        <taxon>Porphyromonadaceae</taxon>
        <taxon>Porphyromonas</taxon>
    </lineage>
</organism>
<comment type="pathway">
    <text evidence="9">Protein modification; lipoprotein biosynthesis (signal peptide cleavage).</text>
</comment>
<dbReference type="PANTHER" id="PTHR33695">
    <property type="entry name" value="LIPOPROTEIN SIGNAL PEPTIDASE"/>
    <property type="match status" value="1"/>
</dbReference>
<dbReference type="PANTHER" id="PTHR33695:SF1">
    <property type="entry name" value="LIPOPROTEIN SIGNAL PEPTIDASE"/>
    <property type="match status" value="1"/>
</dbReference>
<comment type="function">
    <text evidence="9">This protein specifically catalyzes the removal of signal peptides from prolipoproteins.</text>
</comment>
<evidence type="ECO:0000256" key="8">
    <source>
        <dbReference type="ARBA" id="ARBA00023136"/>
    </source>
</evidence>
<comment type="caution">
    <text evidence="10">The sequence shown here is derived from an EMBL/GenBank/DDBJ whole genome shotgun (WGS) entry which is preliminary data.</text>
</comment>
<proteinExistence type="inferred from homology"/>
<dbReference type="RefSeq" id="WP_036792343.1">
    <property type="nucleotide sequence ID" value="NZ_JQZV01000013.1"/>
</dbReference>
<keyword evidence="11" id="KW-1185">Reference proteome</keyword>
<evidence type="ECO:0000256" key="1">
    <source>
        <dbReference type="ARBA" id="ARBA00006139"/>
    </source>
</evidence>
<keyword evidence="3 9" id="KW-0645">Protease</keyword>
<dbReference type="HAMAP" id="MF_00161">
    <property type="entry name" value="LspA"/>
    <property type="match status" value="1"/>
</dbReference>
<dbReference type="InterPro" id="IPR001872">
    <property type="entry name" value="Peptidase_A8"/>
</dbReference>
<feature type="transmembrane region" description="Helical" evidence="9">
    <location>
        <begin position="67"/>
        <end position="88"/>
    </location>
</feature>
<evidence type="ECO:0000256" key="2">
    <source>
        <dbReference type="ARBA" id="ARBA00022475"/>
    </source>
</evidence>
<keyword evidence="6 9" id="KW-0378">Hydrolase</keyword>
<protein>
    <recommendedName>
        <fullName evidence="9">Lipoprotein signal peptidase</fullName>
        <ecNumber evidence="9">3.4.23.36</ecNumber>
    </recommendedName>
    <alternativeName>
        <fullName evidence="9">Prolipoprotein signal peptidase</fullName>
    </alternativeName>
    <alternativeName>
        <fullName evidence="9">Signal peptidase II</fullName>
        <shortName evidence="9">SPase II</shortName>
    </alternativeName>
</protein>
<evidence type="ECO:0000256" key="7">
    <source>
        <dbReference type="ARBA" id="ARBA00022989"/>
    </source>
</evidence>
<accession>A0ABR4XKL2</accession>
<comment type="subcellular location">
    <subcellularLocation>
        <location evidence="9">Cell membrane</location>
        <topology evidence="9">Multi-pass membrane protein</topology>
    </subcellularLocation>
</comment>
<dbReference type="Pfam" id="PF01252">
    <property type="entry name" value="Peptidase_A8"/>
    <property type="match status" value="1"/>
</dbReference>
<gene>
    <name evidence="9" type="primary">lspA</name>
    <name evidence="10" type="ORF">HQ43_09325</name>
</gene>
<evidence type="ECO:0000256" key="4">
    <source>
        <dbReference type="ARBA" id="ARBA00022692"/>
    </source>
</evidence>
<comment type="catalytic activity">
    <reaction evidence="9">
        <text>Release of signal peptides from bacterial membrane prolipoproteins. Hydrolyzes -Xaa-Yaa-Zaa-|-(S,diacylglyceryl)Cys-, in which Xaa is hydrophobic (preferably Leu), and Yaa (Ala or Ser) and Zaa (Gly or Ala) have small, neutral side chains.</text>
        <dbReference type="EC" id="3.4.23.36"/>
    </reaction>
</comment>
<feature type="active site" evidence="9">
    <location>
        <position position="154"/>
    </location>
</feature>
<keyword evidence="2 9" id="KW-1003">Cell membrane</keyword>
<name>A0ABR4XKL2_9PORP</name>
<dbReference type="Proteomes" id="UP000030101">
    <property type="component" value="Unassembled WGS sequence"/>
</dbReference>
<dbReference type="NCBIfam" id="NF011369">
    <property type="entry name" value="PRK14788.1"/>
    <property type="match status" value="1"/>
</dbReference>
<evidence type="ECO:0000256" key="9">
    <source>
        <dbReference type="HAMAP-Rule" id="MF_00161"/>
    </source>
</evidence>
<evidence type="ECO:0000313" key="11">
    <source>
        <dbReference type="Proteomes" id="UP000030101"/>
    </source>
</evidence>
<reference evidence="10 11" key="1">
    <citation type="submission" date="2014-08" db="EMBL/GenBank/DDBJ databases">
        <title>Porphyromonas canoris strain:OH2762 Genome sequencing.</title>
        <authorList>
            <person name="Wallis C."/>
            <person name="Deusch O."/>
            <person name="O'Flynn C."/>
            <person name="Davis I."/>
            <person name="Jospin G."/>
            <person name="Darling A.E."/>
            <person name="Coil D.A."/>
            <person name="Alexiev A."/>
            <person name="Horsfall A."/>
            <person name="Kirkwood N."/>
            <person name="Harris S."/>
            <person name="Eisen J.A."/>
        </authorList>
    </citation>
    <scope>NUCLEOTIDE SEQUENCE [LARGE SCALE GENOMIC DNA]</scope>
    <source>
        <strain evidence="11">COT-108 OH2762</strain>
    </source>
</reference>
<comment type="caution">
    <text evidence="9">Lacks conserved residue(s) required for the propagation of feature annotation.</text>
</comment>
<evidence type="ECO:0000256" key="3">
    <source>
        <dbReference type="ARBA" id="ARBA00022670"/>
    </source>
</evidence>
<feature type="transmembrane region" description="Helical" evidence="9">
    <location>
        <begin position="178"/>
        <end position="203"/>
    </location>
</feature>
<keyword evidence="7 9" id="KW-1133">Transmembrane helix</keyword>
<evidence type="ECO:0000256" key="5">
    <source>
        <dbReference type="ARBA" id="ARBA00022750"/>
    </source>
</evidence>
<comment type="similarity">
    <text evidence="1 9">Belongs to the peptidase A8 family.</text>
</comment>
<evidence type="ECO:0000256" key="6">
    <source>
        <dbReference type="ARBA" id="ARBA00022801"/>
    </source>
</evidence>
<dbReference type="EC" id="3.4.23.36" evidence="9"/>
<keyword evidence="5 9" id="KW-0064">Aspartyl protease</keyword>
<feature type="transmembrane region" description="Helical" evidence="9">
    <location>
        <begin position="100"/>
        <end position="118"/>
    </location>
</feature>
<keyword evidence="8 9" id="KW-0472">Membrane</keyword>
<keyword evidence="4 9" id="KW-0812">Transmembrane</keyword>
<dbReference type="EMBL" id="JQZV01000013">
    <property type="protein sequence ID" value="KGN92209.1"/>
    <property type="molecule type" value="Genomic_DNA"/>
</dbReference>
<feature type="active site" evidence="9">
    <location>
        <position position="188"/>
    </location>
</feature>
<evidence type="ECO:0000313" key="10">
    <source>
        <dbReference type="EMBL" id="KGN92209.1"/>
    </source>
</evidence>
<sequence>MIGSEKKKRSIIVGSLILLLLVVDQVVKILVKTNMALGDSIEITKWFYIHFTENPGMAFGWDFFNKYILTIFRIVASMGLLYLIVRLIKSYDKEKPRYSLGFILTISAIFAGAFGNIIDSVFYGQLFSHSHGQVAQFLPAEGGYAPWLNGKVVDMFYFPIIQTVWPSWVPFFGGEELIFFRPIFNVADACISVGGILLITLYYKSFGRLIESSKKHEDSTEEKV</sequence>